<comment type="similarity">
    <text evidence="1">Belongs to the chaperonin (HSP60) family.</text>
</comment>
<evidence type="ECO:0000313" key="5">
    <source>
        <dbReference type="Proteomes" id="UP000623129"/>
    </source>
</evidence>
<dbReference type="OrthoDB" id="1735925at2759"/>
<dbReference type="GO" id="GO:0042026">
    <property type="term" value="P:protein refolding"/>
    <property type="evidence" value="ECO:0007669"/>
    <property type="project" value="InterPro"/>
</dbReference>
<dbReference type="AlphaFoldDB" id="A0A833QHL0"/>
<keyword evidence="2" id="KW-0143">Chaperone</keyword>
<sequence>MEATPCVNLPPPPSPPAICNDRSAPSPSMHPPPLLTRVRMYSITAFSPPPPYPKLESLPQLISSTFIYAYLLTWLVDCLKQRPLLIIAEDVESDALATLILNKIQDGIKVITEDLGMNLEKVELNMFGSCKKVTVSKDDTVILDGFGDKKAIEERCELLRASIEESTSDYDKEKLQERLAKLSGGVAVLKMVDSREEIGLGL</sequence>
<dbReference type="Proteomes" id="UP000623129">
    <property type="component" value="Unassembled WGS sequence"/>
</dbReference>
<dbReference type="InterPro" id="IPR027409">
    <property type="entry name" value="GroEL-like_apical_dom_sf"/>
</dbReference>
<keyword evidence="5" id="KW-1185">Reference proteome</keyword>
<reference evidence="4" key="1">
    <citation type="submission" date="2020-01" db="EMBL/GenBank/DDBJ databases">
        <title>Genome sequence of Kobresia littledalei, the first chromosome-level genome in the family Cyperaceae.</title>
        <authorList>
            <person name="Qu G."/>
        </authorList>
    </citation>
    <scope>NUCLEOTIDE SEQUENCE</scope>
    <source>
        <strain evidence="4">C.B.Clarke</strain>
        <tissue evidence="4">Leaf</tissue>
    </source>
</reference>
<accession>A0A833QHL0</accession>
<organism evidence="4 5">
    <name type="scientific">Carex littledalei</name>
    <dbReference type="NCBI Taxonomy" id="544730"/>
    <lineage>
        <taxon>Eukaryota</taxon>
        <taxon>Viridiplantae</taxon>
        <taxon>Streptophyta</taxon>
        <taxon>Embryophyta</taxon>
        <taxon>Tracheophyta</taxon>
        <taxon>Spermatophyta</taxon>
        <taxon>Magnoliopsida</taxon>
        <taxon>Liliopsida</taxon>
        <taxon>Poales</taxon>
        <taxon>Cyperaceae</taxon>
        <taxon>Cyperoideae</taxon>
        <taxon>Cariceae</taxon>
        <taxon>Carex</taxon>
        <taxon>Carex subgen. Euthyceras</taxon>
    </lineage>
</organism>
<dbReference type="GO" id="GO:0140662">
    <property type="term" value="F:ATP-dependent protein folding chaperone"/>
    <property type="evidence" value="ECO:0007669"/>
    <property type="project" value="InterPro"/>
</dbReference>
<dbReference type="Gene3D" id="3.50.7.10">
    <property type="entry name" value="GroEL"/>
    <property type="match status" value="2"/>
</dbReference>
<comment type="caution">
    <text evidence="4">The sequence shown here is derived from an EMBL/GenBank/DDBJ whole genome shotgun (WGS) entry which is preliminary data.</text>
</comment>
<protein>
    <submittedName>
        <fullName evidence="4">Chaperonin CPN60-2</fullName>
    </submittedName>
</protein>
<evidence type="ECO:0000256" key="2">
    <source>
        <dbReference type="ARBA" id="ARBA00023186"/>
    </source>
</evidence>
<dbReference type="InterPro" id="IPR001844">
    <property type="entry name" value="Cpn60/GroEL"/>
</dbReference>
<gene>
    <name evidence="4" type="ORF">FCM35_KLT14590</name>
</gene>
<evidence type="ECO:0000313" key="4">
    <source>
        <dbReference type="EMBL" id="KAF3321337.1"/>
    </source>
</evidence>
<name>A0A833QHL0_9POAL</name>
<dbReference type="EMBL" id="SWLB01000027">
    <property type="protein sequence ID" value="KAF3321337.1"/>
    <property type="molecule type" value="Genomic_DNA"/>
</dbReference>
<feature type="region of interest" description="Disordered" evidence="3">
    <location>
        <begin position="1"/>
        <end position="31"/>
    </location>
</feature>
<proteinExistence type="inferred from homology"/>
<evidence type="ECO:0000256" key="1">
    <source>
        <dbReference type="ARBA" id="ARBA00006607"/>
    </source>
</evidence>
<dbReference type="PANTHER" id="PTHR45633">
    <property type="entry name" value="60 KDA HEAT SHOCK PROTEIN, MITOCHONDRIAL"/>
    <property type="match status" value="1"/>
</dbReference>
<evidence type="ECO:0000256" key="3">
    <source>
        <dbReference type="SAM" id="MobiDB-lite"/>
    </source>
</evidence>
<dbReference type="SUPFAM" id="SSF52029">
    <property type="entry name" value="GroEL apical domain-like"/>
    <property type="match status" value="1"/>
</dbReference>